<dbReference type="Pfam" id="PF11014">
    <property type="entry name" value="DUF2852"/>
    <property type="match status" value="1"/>
</dbReference>
<dbReference type="EMBL" id="JADQDO010000004">
    <property type="protein sequence ID" value="MBF9233795.1"/>
    <property type="molecule type" value="Genomic_DNA"/>
</dbReference>
<comment type="caution">
    <text evidence="3">The sequence shown here is derived from an EMBL/GenBank/DDBJ whole genome shotgun (WGS) entry which is preliminary data.</text>
</comment>
<keyword evidence="4" id="KW-1185">Reference proteome</keyword>
<sequence length="168" mass="19257">MSDSASTAWNSGPYSSPHGGCHAGPWESGAHRRCGGRPPRRALEIVGIIFAFIWFWPAALAYLVWKVMGYPKFDEAKAFLRENFGRPMDDLFAYRRPAGGFGNATGNAAFEDYRRKELQRLEEERRRLDEEARAFTDFVEELKRAKDRDEFDAFMAKRRAEKNGPTDI</sequence>
<evidence type="ECO:0000256" key="1">
    <source>
        <dbReference type="SAM" id="Coils"/>
    </source>
</evidence>
<dbReference type="RefSeq" id="WP_196271790.1">
    <property type="nucleotide sequence ID" value="NZ_JADQDO010000004.1"/>
</dbReference>
<keyword evidence="2" id="KW-1133">Transmembrane helix</keyword>
<proteinExistence type="predicted"/>
<evidence type="ECO:0000256" key="2">
    <source>
        <dbReference type="SAM" id="Phobius"/>
    </source>
</evidence>
<evidence type="ECO:0000313" key="3">
    <source>
        <dbReference type="EMBL" id="MBF9233795.1"/>
    </source>
</evidence>
<dbReference type="InterPro" id="IPR021273">
    <property type="entry name" value="DUF2852"/>
</dbReference>
<reference evidence="3" key="1">
    <citation type="submission" date="2020-11" db="EMBL/GenBank/DDBJ databases">
        <authorList>
            <person name="Kim M.K."/>
        </authorList>
    </citation>
    <scope>NUCLEOTIDE SEQUENCE</scope>
    <source>
        <strain evidence="3">BT350</strain>
    </source>
</reference>
<keyword evidence="2" id="KW-0812">Transmembrane</keyword>
<dbReference type="Proteomes" id="UP000599312">
    <property type="component" value="Unassembled WGS sequence"/>
</dbReference>
<feature type="transmembrane region" description="Helical" evidence="2">
    <location>
        <begin position="42"/>
        <end position="65"/>
    </location>
</feature>
<feature type="coiled-coil region" evidence="1">
    <location>
        <begin position="111"/>
        <end position="138"/>
    </location>
</feature>
<keyword evidence="2" id="KW-0472">Membrane</keyword>
<name>A0A931FNL3_9HYPH</name>
<protein>
    <submittedName>
        <fullName evidence="3">DUF2852 domain-containing protein</fullName>
    </submittedName>
</protein>
<organism evidence="3 4">
    <name type="scientific">Microvirga alba</name>
    <dbReference type="NCBI Taxonomy" id="2791025"/>
    <lineage>
        <taxon>Bacteria</taxon>
        <taxon>Pseudomonadati</taxon>
        <taxon>Pseudomonadota</taxon>
        <taxon>Alphaproteobacteria</taxon>
        <taxon>Hyphomicrobiales</taxon>
        <taxon>Methylobacteriaceae</taxon>
        <taxon>Microvirga</taxon>
    </lineage>
</organism>
<gene>
    <name evidence="3" type="ORF">I2H38_10450</name>
</gene>
<evidence type="ECO:0000313" key="4">
    <source>
        <dbReference type="Proteomes" id="UP000599312"/>
    </source>
</evidence>
<dbReference type="AlphaFoldDB" id="A0A931FNL3"/>
<accession>A0A931FNL3</accession>
<keyword evidence="1" id="KW-0175">Coiled coil</keyword>